<evidence type="ECO:0000313" key="9">
    <source>
        <dbReference type="EMBL" id="KAJ7353113.1"/>
    </source>
</evidence>
<comment type="subcellular location">
    <subcellularLocation>
        <location evidence="1">Nucleus</location>
    </subcellularLocation>
</comment>
<comment type="caution">
    <text evidence="9">The sequence shown here is derived from an EMBL/GenBank/DDBJ whole genome shotgun (WGS) entry which is preliminary data.</text>
</comment>
<name>A0AAD7EV79_9AGAR</name>
<dbReference type="GO" id="GO:0046872">
    <property type="term" value="F:metal ion binding"/>
    <property type="evidence" value="ECO:0007669"/>
    <property type="project" value="UniProtKB-KW"/>
</dbReference>
<dbReference type="PANTHER" id="PTHR46030">
    <property type="entry name" value="ALPHA-KETOGLUTARATE-DEPENDENT DIOXYGENASE ALKB HOMOLOG 6"/>
    <property type="match status" value="1"/>
</dbReference>
<dbReference type="EMBL" id="JARIHO010000011">
    <property type="protein sequence ID" value="KAJ7353113.1"/>
    <property type="molecule type" value="Genomic_DNA"/>
</dbReference>
<feature type="domain" description="Fe2OG dioxygenase" evidence="8">
    <location>
        <begin position="106"/>
        <end position="254"/>
    </location>
</feature>
<protein>
    <recommendedName>
        <fullName evidence="8">Fe2OG dioxygenase domain-containing protein</fullName>
    </recommendedName>
</protein>
<evidence type="ECO:0000256" key="2">
    <source>
        <dbReference type="ARBA" id="ARBA00007879"/>
    </source>
</evidence>
<dbReference type="InterPro" id="IPR001005">
    <property type="entry name" value="SANT/Myb"/>
</dbReference>
<dbReference type="Pfam" id="PF13532">
    <property type="entry name" value="2OG-FeII_Oxy_2"/>
    <property type="match status" value="1"/>
</dbReference>
<dbReference type="PROSITE" id="PS51471">
    <property type="entry name" value="FE2OG_OXY"/>
    <property type="match status" value="1"/>
</dbReference>
<keyword evidence="7" id="KW-0539">Nucleus</keyword>
<dbReference type="InterPro" id="IPR005123">
    <property type="entry name" value="Oxoglu/Fe-dep_dioxygenase_dom"/>
</dbReference>
<dbReference type="InterPro" id="IPR027450">
    <property type="entry name" value="AlkB-like"/>
</dbReference>
<keyword evidence="6" id="KW-0408">Iron</keyword>
<evidence type="ECO:0000256" key="3">
    <source>
        <dbReference type="ARBA" id="ARBA00022723"/>
    </source>
</evidence>
<evidence type="ECO:0000256" key="7">
    <source>
        <dbReference type="ARBA" id="ARBA00023242"/>
    </source>
</evidence>
<dbReference type="InterPro" id="IPR032862">
    <property type="entry name" value="ALKBH6"/>
</dbReference>
<dbReference type="PANTHER" id="PTHR46030:SF1">
    <property type="entry name" value="ALPHA-KETOGLUTARATE-DEPENDENT DIOXYGENASE ALKB HOMOLOG 6"/>
    <property type="match status" value="1"/>
</dbReference>
<dbReference type="SUPFAM" id="SSF51197">
    <property type="entry name" value="Clavaminate synthase-like"/>
    <property type="match status" value="1"/>
</dbReference>
<reference evidence="9" key="1">
    <citation type="submission" date="2023-03" db="EMBL/GenBank/DDBJ databases">
        <title>Massive genome expansion in bonnet fungi (Mycena s.s.) driven by repeated elements and novel gene families across ecological guilds.</title>
        <authorList>
            <consortium name="Lawrence Berkeley National Laboratory"/>
            <person name="Harder C.B."/>
            <person name="Miyauchi S."/>
            <person name="Viragh M."/>
            <person name="Kuo A."/>
            <person name="Thoen E."/>
            <person name="Andreopoulos B."/>
            <person name="Lu D."/>
            <person name="Skrede I."/>
            <person name="Drula E."/>
            <person name="Henrissat B."/>
            <person name="Morin E."/>
            <person name="Kohler A."/>
            <person name="Barry K."/>
            <person name="LaButti K."/>
            <person name="Morin E."/>
            <person name="Salamov A."/>
            <person name="Lipzen A."/>
            <person name="Mereny Z."/>
            <person name="Hegedus B."/>
            <person name="Baldrian P."/>
            <person name="Stursova M."/>
            <person name="Weitz H."/>
            <person name="Taylor A."/>
            <person name="Grigoriev I.V."/>
            <person name="Nagy L.G."/>
            <person name="Martin F."/>
            <person name="Kauserud H."/>
        </authorList>
    </citation>
    <scope>NUCLEOTIDE SEQUENCE</scope>
    <source>
        <strain evidence="9">CBHHK002</strain>
    </source>
</reference>
<evidence type="ECO:0000259" key="8">
    <source>
        <dbReference type="PROSITE" id="PS51471"/>
    </source>
</evidence>
<evidence type="ECO:0000313" key="10">
    <source>
        <dbReference type="Proteomes" id="UP001218218"/>
    </source>
</evidence>
<keyword evidence="3" id="KW-0479">Metal-binding</keyword>
<keyword evidence="10" id="KW-1185">Reference proteome</keyword>
<dbReference type="InterPro" id="IPR037151">
    <property type="entry name" value="AlkB-like_sf"/>
</dbReference>
<evidence type="ECO:0000256" key="5">
    <source>
        <dbReference type="ARBA" id="ARBA00023002"/>
    </source>
</evidence>
<comment type="similarity">
    <text evidence="2">Belongs to the alkB family.</text>
</comment>
<gene>
    <name evidence="9" type="ORF">DFH08DRAFT_60019</name>
</gene>
<proteinExistence type="inferred from homology"/>
<dbReference type="CDD" id="cd00167">
    <property type="entry name" value="SANT"/>
    <property type="match status" value="1"/>
</dbReference>
<dbReference type="Proteomes" id="UP001218218">
    <property type="component" value="Unassembled WGS sequence"/>
</dbReference>
<keyword evidence="4" id="KW-0223">Dioxygenase</keyword>
<evidence type="ECO:0000256" key="4">
    <source>
        <dbReference type="ARBA" id="ARBA00022964"/>
    </source>
</evidence>
<accession>A0AAD7EV79</accession>
<dbReference type="GO" id="GO:0051213">
    <property type="term" value="F:dioxygenase activity"/>
    <property type="evidence" value="ECO:0007669"/>
    <property type="project" value="UniProtKB-KW"/>
</dbReference>
<dbReference type="Gene3D" id="2.60.120.590">
    <property type="entry name" value="Alpha-ketoglutarate-dependent dioxygenase AlkB-like"/>
    <property type="match status" value="1"/>
</dbReference>
<organism evidence="9 10">
    <name type="scientific">Mycena albidolilacea</name>
    <dbReference type="NCBI Taxonomy" id="1033008"/>
    <lineage>
        <taxon>Eukaryota</taxon>
        <taxon>Fungi</taxon>
        <taxon>Dikarya</taxon>
        <taxon>Basidiomycota</taxon>
        <taxon>Agaricomycotina</taxon>
        <taxon>Agaricomycetes</taxon>
        <taxon>Agaricomycetidae</taxon>
        <taxon>Agaricales</taxon>
        <taxon>Marasmiineae</taxon>
        <taxon>Mycenaceae</taxon>
        <taxon>Mycena</taxon>
    </lineage>
</organism>
<dbReference type="GO" id="GO:0005634">
    <property type="term" value="C:nucleus"/>
    <property type="evidence" value="ECO:0007669"/>
    <property type="project" value="UniProtKB-SubCell"/>
</dbReference>
<keyword evidence="5" id="KW-0560">Oxidoreductase</keyword>
<dbReference type="AlphaFoldDB" id="A0AAD7EV79"/>
<evidence type="ECO:0000256" key="6">
    <source>
        <dbReference type="ARBA" id="ARBA00023004"/>
    </source>
</evidence>
<evidence type="ECO:0000256" key="1">
    <source>
        <dbReference type="ARBA" id="ARBA00004123"/>
    </source>
</evidence>
<sequence length="265" mass="29535">MNTNSRSTSPPVDLCSYRIPGHDACYYLPDFLTEEEEEYLIRKIKEYPQQRWKQLANRRLQLWGGELTSKNVLVAQPMPPFVEAYPDIIDRLKRTVFTPAGSPHGQPNHIIMNEYLPGQGIMPHEDGPAYFPVVATISLGSHCVFHYYQYKNDADGGTGGRSIDTAPILSILLEPRSVVISEHALYSSHLHAIREIEEDTITAGNATSPPVLADLGVPIANWDRVTGADAIGVMSKGGVLKRATRYSLTCRDVEKVAQLKAFMKR</sequence>